<dbReference type="GO" id="GO:0016491">
    <property type="term" value="F:oxidoreductase activity"/>
    <property type="evidence" value="ECO:0007669"/>
    <property type="project" value="UniProtKB-KW"/>
</dbReference>
<feature type="transmembrane region" description="Helical" evidence="8">
    <location>
        <begin position="617"/>
        <end position="633"/>
    </location>
</feature>
<proteinExistence type="predicted"/>
<evidence type="ECO:0000256" key="1">
    <source>
        <dbReference type="ARBA" id="ARBA00004651"/>
    </source>
</evidence>
<evidence type="ECO:0000256" key="6">
    <source>
        <dbReference type="ARBA" id="ARBA00023136"/>
    </source>
</evidence>
<comment type="caution">
    <text evidence="10">The sequence shown here is derived from an EMBL/GenBank/DDBJ whole genome shotgun (WGS) entry which is preliminary data.</text>
</comment>
<feature type="transmembrane region" description="Helical" evidence="8">
    <location>
        <begin position="492"/>
        <end position="514"/>
    </location>
</feature>
<evidence type="ECO:0000256" key="7">
    <source>
        <dbReference type="RuleBase" id="RU000320"/>
    </source>
</evidence>
<feature type="transmembrane region" description="Helical" evidence="8">
    <location>
        <begin position="526"/>
        <end position="544"/>
    </location>
</feature>
<dbReference type="EMBL" id="RBXL01000001">
    <property type="protein sequence ID" value="RKT43352.1"/>
    <property type="molecule type" value="Genomic_DNA"/>
</dbReference>
<feature type="transmembrane region" description="Helical" evidence="8">
    <location>
        <begin position="102"/>
        <end position="120"/>
    </location>
</feature>
<accession>A0A495V1N2</accession>
<feature type="transmembrane region" description="Helical" evidence="8">
    <location>
        <begin position="370"/>
        <end position="390"/>
    </location>
</feature>
<name>A0A495V1N2_9GAMM</name>
<evidence type="ECO:0000256" key="4">
    <source>
        <dbReference type="ARBA" id="ARBA00022989"/>
    </source>
</evidence>
<evidence type="ECO:0000256" key="3">
    <source>
        <dbReference type="ARBA" id="ARBA00022692"/>
    </source>
</evidence>
<feature type="transmembrane region" description="Helical" evidence="8">
    <location>
        <begin position="222"/>
        <end position="244"/>
    </location>
</feature>
<feature type="transmembrane region" description="Helical" evidence="8">
    <location>
        <begin position="61"/>
        <end position="90"/>
    </location>
</feature>
<dbReference type="InterPro" id="IPR052175">
    <property type="entry name" value="ComplexI-like_HydComp"/>
</dbReference>
<dbReference type="PANTHER" id="PTHR42682:SF4">
    <property type="entry name" value="NADH-UBIQUINONE_PLASTOQUINONE"/>
    <property type="match status" value="1"/>
</dbReference>
<evidence type="ECO:0000313" key="10">
    <source>
        <dbReference type="EMBL" id="RKT43352.1"/>
    </source>
</evidence>
<keyword evidence="11" id="KW-1185">Reference proteome</keyword>
<dbReference type="GO" id="GO:0005886">
    <property type="term" value="C:plasma membrane"/>
    <property type="evidence" value="ECO:0007669"/>
    <property type="project" value="UniProtKB-SubCell"/>
</dbReference>
<evidence type="ECO:0000256" key="8">
    <source>
        <dbReference type="SAM" id="Phobius"/>
    </source>
</evidence>
<feature type="transmembrane region" description="Helical" evidence="8">
    <location>
        <begin position="402"/>
        <end position="425"/>
    </location>
</feature>
<feature type="transmembrane region" description="Helical" evidence="8">
    <location>
        <begin position="256"/>
        <end position="278"/>
    </location>
</feature>
<dbReference type="RefSeq" id="WP_211334968.1">
    <property type="nucleotide sequence ID" value="NZ_RBXL01000001.1"/>
</dbReference>
<gene>
    <name evidence="10" type="ORF">BDD21_0683</name>
</gene>
<evidence type="ECO:0000256" key="5">
    <source>
        <dbReference type="ARBA" id="ARBA00023002"/>
    </source>
</evidence>
<comment type="subcellular location">
    <subcellularLocation>
        <location evidence="1">Cell membrane</location>
        <topology evidence="1">Multi-pass membrane protein</topology>
    </subcellularLocation>
    <subcellularLocation>
        <location evidence="7">Membrane</location>
        <topology evidence="7">Multi-pass membrane protein</topology>
    </subcellularLocation>
</comment>
<dbReference type="NCBIfam" id="NF009310">
    <property type="entry name" value="PRK12668.1"/>
    <property type="match status" value="1"/>
</dbReference>
<keyword evidence="3 7" id="KW-0812">Transmembrane</keyword>
<feature type="transmembrane region" description="Helical" evidence="8">
    <location>
        <begin position="169"/>
        <end position="186"/>
    </location>
</feature>
<feature type="transmembrane region" description="Helical" evidence="8">
    <location>
        <begin position="314"/>
        <end position="332"/>
    </location>
</feature>
<protein>
    <submittedName>
        <fullName evidence="10">Multisubunit sodium/proton antiporter MrpD subunit</fullName>
    </submittedName>
</protein>
<keyword evidence="2" id="KW-1003">Cell membrane</keyword>
<evidence type="ECO:0000259" key="9">
    <source>
        <dbReference type="Pfam" id="PF00361"/>
    </source>
</evidence>
<feature type="transmembrane region" description="Helical" evidence="8">
    <location>
        <begin position="140"/>
        <end position="162"/>
    </location>
</feature>
<dbReference type="AlphaFoldDB" id="A0A495V1N2"/>
<organism evidence="10 11">
    <name type="scientific">Thiocapsa rosea</name>
    <dbReference type="NCBI Taxonomy" id="69360"/>
    <lineage>
        <taxon>Bacteria</taxon>
        <taxon>Pseudomonadati</taxon>
        <taxon>Pseudomonadota</taxon>
        <taxon>Gammaproteobacteria</taxon>
        <taxon>Chromatiales</taxon>
        <taxon>Chromatiaceae</taxon>
        <taxon>Thiocapsa</taxon>
    </lineage>
</organism>
<dbReference type="Pfam" id="PF00361">
    <property type="entry name" value="Proton_antipo_M"/>
    <property type="match status" value="1"/>
</dbReference>
<reference evidence="10 11" key="1">
    <citation type="submission" date="2018-10" db="EMBL/GenBank/DDBJ databases">
        <title>Genomic Encyclopedia of Archaeal and Bacterial Type Strains, Phase II (KMG-II): from individual species to whole genera.</title>
        <authorList>
            <person name="Goeker M."/>
        </authorList>
    </citation>
    <scope>NUCLEOTIDE SEQUENCE [LARGE SCALE GENOMIC DNA]</scope>
    <source>
        <strain evidence="10 11">DSM 235</strain>
    </source>
</reference>
<dbReference type="Proteomes" id="UP000274556">
    <property type="component" value="Unassembled WGS sequence"/>
</dbReference>
<sequence length="634" mass="68406">MIERPARVAFLAPLKAGLQRMIAARLDVSAVSPAALAEAPREFLRAINAYGEQHPQLMLALTLPTLLLLTLAGTGLFVPPPGLVMVLGAALLPFTRGDARRMLILGLPLVTLVLIWLVPADAGLSVPFLGLALDPVHYTAVGRLFATVFAIMAFAGGLYGLGRANTLETTATLVYAGSAIGVTFAGDFVTLFVFWELMALGSTAVVYAAGTESARRAAFRYLLIHLLGGVVLMAGITALVAATGEIAITVLTADSLPAILILIGFLVNAGAPPLSAWIADAYPEATPSGMVVLSAFTTKTAVFALLVVFPGTEVLIWIGLYMVFYGIIYALLENDMRRILAYSIVNQVGFMVCAIGIGTPLALNGAAAHAFAHIIYKALLLMSAGSVLMMTGKRKCTDLGGLFQTMPLTAINGIIGALAISAFPFTSGFVTKSLETSAAADEGLLIVWLLLLGASAGVFLHAGIKFPWFVFFQKDSGLRPPEPPAHMMNAMWLFSFLCIAIGLFPQLLYAILPYPVDYQPYTVEHVLTQLQLLLFAGFAFFVMLDQMKRTRTISLDFDWFYRRFFHSLGDEFTNRTANARDGMEQSALRAIRRFITRLYAHHGPHGFLARTRPTGSMVLWVALMLGCSLLLYIR</sequence>
<keyword evidence="6 8" id="KW-0472">Membrane</keyword>
<dbReference type="PANTHER" id="PTHR42682">
    <property type="entry name" value="HYDROGENASE-4 COMPONENT F"/>
    <property type="match status" value="1"/>
</dbReference>
<evidence type="ECO:0000313" key="11">
    <source>
        <dbReference type="Proteomes" id="UP000274556"/>
    </source>
</evidence>
<keyword evidence="5" id="KW-0560">Oxidoreductase</keyword>
<feature type="transmembrane region" description="Helical" evidence="8">
    <location>
        <begin position="445"/>
        <end position="471"/>
    </location>
</feature>
<dbReference type="InterPro" id="IPR001750">
    <property type="entry name" value="ND/Mrp_TM"/>
</dbReference>
<keyword evidence="4 8" id="KW-1133">Transmembrane helix</keyword>
<evidence type="ECO:0000256" key="2">
    <source>
        <dbReference type="ARBA" id="ARBA00022475"/>
    </source>
</evidence>
<feature type="domain" description="NADH:quinone oxidoreductase/Mrp antiporter transmembrane" evidence="9">
    <location>
        <begin position="185"/>
        <end position="450"/>
    </location>
</feature>
<feature type="transmembrane region" description="Helical" evidence="8">
    <location>
        <begin position="339"/>
        <end position="358"/>
    </location>
</feature>